<proteinExistence type="inferred from homology"/>
<accession>A0ABR1W993</accession>
<dbReference type="EMBL" id="JAQQWN010000006">
    <property type="protein sequence ID" value="KAK8080065.1"/>
    <property type="molecule type" value="Genomic_DNA"/>
</dbReference>
<evidence type="ECO:0000256" key="2">
    <source>
        <dbReference type="SAM" id="Coils"/>
    </source>
</evidence>
<keyword evidence="5" id="KW-1185">Reference proteome</keyword>
<reference evidence="4 5" key="1">
    <citation type="submission" date="2023-01" db="EMBL/GenBank/DDBJ databases">
        <title>Analysis of 21 Apiospora genomes using comparative genomics revels a genus with tremendous synthesis potential of carbohydrate active enzymes and secondary metabolites.</title>
        <authorList>
            <person name="Sorensen T."/>
        </authorList>
    </citation>
    <scope>NUCLEOTIDE SEQUENCE [LARGE SCALE GENOMIC DNA]</scope>
    <source>
        <strain evidence="4 5">CBS 114990</strain>
    </source>
</reference>
<dbReference type="InterPro" id="IPR029063">
    <property type="entry name" value="SAM-dependent_MTases_sf"/>
</dbReference>
<dbReference type="SUPFAM" id="SSF53335">
    <property type="entry name" value="S-adenosyl-L-methionine-dependent methyltransferases"/>
    <property type="match status" value="1"/>
</dbReference>
<dbReference type="Pfam" id="PF13649">
    <property type="entry name" value="Methyltransf_25"/>
    <property type="match status" value="1"/>
</dbReference>
<evidence type="ECO:0000259" key="3">
    <source>
        <dbReference type="Pfam" id="PF13649"/>
    </source>
</evidence>
<sequence>MFPKSSMNLLHHFWIKTLGYVVHPKIPRDGIRRVTDVGTGTAIWLFDAREHLPDDAQLVGFDISFDAAPPLEVLPPNVRLQHWDVREAIPDGLEGSFDIIHLRFLAFVLLNHEIPGVISRLFQMLKPGGYIQWDEADMETLRFDKARAESKTENLEALYRLLEAQDPRLKPTWANHLPELFSEAGFVDVEKDAKDAPPHVAFQFHDVGLMIHELIARKIQDKHMASELRRLLPAAVAETKNGAYGTSLRFSVIARKP</sequence>
<dbReference type="RefSeq" id="XP_066667540.1">
    <property type="nucleotide sequence ID" value="XM_066812198.1"/>
</dbReference>
<dbReference type="PANTHER" id="PTHR43591">
    <property type="entry name" value="METHYLTRANSFERASE"/>
    <property type="match status" value="1"/>
</dbReference>
<dbReference type="Proteomes" id="UP001433268">
    <property type="component" value="Unassembled WGS sequence"/>
</dbReference>
<evidence type="ECO:0000313" key="5">
    <source>
        <dbReference type="Proteomes" id="UP001433268"/>
    </source>
</evidence>
<feature type="domain" description="Methyltransferase" evidence="3">
    <location>
        <begin position="34"/>
        <end position="129"/>
    </location>
</feature>
<organism evidence="4 5">
    <name type="scientific">Apiospora hydei</name>
    <dbReference type="NCBI Taxonomy" id="1337664"/>
    <lineage>
        <taxon>Eukaryota</taxon>
        <taxon>Fungi</taxon>
        <taxon>Dikarya</taxon>
        <taxon>Ascomycota</taxon>
        <taxon>Pezizomycotina</taxon>
        <taxon>Sordariomycetes</taxon>
        <taxon>Xylariomycetidae</taxon>
        <taxon>Amphisphaeriales</taxon>
        <taxon>Apiosporaceae</taxon>
        <taxon>Apiospora</taxon>
    </lineage>
</organism>
<dbReference type="CDD" id="cd02440">
    <property type="entry name" value="AdoMet_MTases"/>
    <property type="match status" value="1"/>
</dbReference>
<keyword evidence="2" id="KW-0175">Coiled coil</keyword>
<dbReference type="PANTHER" id="PTHR43591:SF50">
    <property type="entry name" value="METHYLTRANSFERASE DOMAIN-CONTAINING PROTEIN-RELATED"/>
    <property type="match status" value="1"/>
</dbReference>
<evidence type="ECO:0000256" key="1">
    <source>
        <dbReference type="ARBA" id="ARBA00038158"/>
    </source>
</evidence>
<protein>
    <recommendedName>
        <fullName evidence="3">Methyltransferase domain-containing protein</fullName>
    </recommendedName>
</protein>
<comment type="caution">
    <text evidence="4">The sequence shown here is derived from an EMBL/GenBank/DDBJ whole genome shotgun (WGS) entry which is preliminary data.</text>
</comment>
<dbReference type="InterPro" id="IPR041698">
    <property type="entry name" value="Methyltransf_25"/>
</dbReference>
<name>A0ABR1W993_9PEZI</name>
<gene>
    <name evidence="4" type="ORF">PG997_007883</name>
</gene>
<dbReference type="Gene3D" id="3.40.50.150">
    <property type="entry name" value="Vaccinia Virus protein VP39"/>
    <property type="match status" value="1"/>
</dbReference>
<dbReference type="GeneID" id="92045258"/>
<evidence type="ECO:0000313" key="4">
    <source>
        <dbReference type="EMBL" id="KAK8080065.1"/>
    </source>
</evidence>
<feature type="coiled-coil region" evidence="2">
    <location>
        <begin position="138"/>
        <end position="165"/>
    </location>
</feature>
<comment type="similarity">
    <text evidence="1">Belongs to the methyltransferase superfamily. LaeA methyltransferase family.</text>
</comment>